<evidence type="ECO:0000313" key="1">
    <source>
        <dbReference type="EMBL" id="LAA40088.1"/>
    </source>
</evidence>
<sequence length="123" mass="14649">MLYKHASSLTKDCPNHWLTEIMIKCRSHILLPDTYAYPSMKLLFVSSHPIPLHVFKDCYPKFQMNYDSEQFQKHKLILIYLVIGLTLYNIKSNIRVVNSVDFLVKISGWNTTHRILYNYLKWL</sequence>
<reference evidence="1" key="2">
    <citation type="submission" date="2017-11" db="EMBL/GenBank/DDBJ databases">
        <title>Coralsnake Venomics: Analyses of Venom Gland Transcriptomes and Proteomes of Six Brazilian Taxa.</title>
        <authorList>
            <person name="Aird S.D."/>
            <person name="Jorge da Silva N."/>
            <person name="Qiu L."/>
            <person name="Villar-Briones A."/>
            <person name="Aparecida-Saddi V."/>
            <person name="Campos-Telles M.P."/>
            <person name="Grau M."/>
            <person name="Mikheyev A.S."/>
        </authorList>
    </citation>
    <scope>NUCLEOTIDE SEQUENCE</scope>
    <source>
        <tissue evidence="1">Venom_gland</tissue>
    </source>
</reference>
<organism evidence="1">
    <name type="scientific">Micrurus corallinus</name>
    <name type="common">Brazilian coral snake</name>
    <dbReference type="NCBI Taxonomy" id="54390"/>
    <lineage>
        <taxon>Eukaryota</taxon>
        <taxon>Metazoa</taxon>
        <taxon>Chordata</taxon>
        <taxon>Craniata</taxon>
        <taxon>Vertebrata</taxon>
        <taxon>Euteleostomi</taxon>
        <taxon>Lepidosauria</taxon>
        <taxon>Squamata</taxon>
        <taxon>Bifurcata</taxon>
        <taxon>Unidentata</taxon>
        <taxon>Episquamata</taxon>
        <taxon>Toxicofera</taxon>
        <taxon>Serpentes</taxon>
        <taxon>Colubroidea</taxon>
        <taxon>Elapidae</taxon>
        <taxon>Elapinae</taxon>
        <taxon>Micrurus</taxon>
    </lineage>
</organism>
<dbReference type="AlphaFoldDB" id="A0A2D4EXW3"/>
<accession>A0A2D4EXW3</accession>
<dbReference type="EMBL" id="IACJ01032203">
    <property type="protein sequence ID" value="LAA40088.1"/>
    <property type="molecule type" value="Transcribed_RNA"/>
</dbReference>
<protein>
    <submittedName>
        <fullName evidence="1">Uncharacterized protein</fullName>
    </submittedName>
</protein>
<reference evidence="1" key="1">
    <citation type="submission" date="2017-07" db="EMBL/GenBank/DDBJ databases">
        <authorList>
            <person name="Mikheyev A."/>
            <person name="Grau M."/>
        </authorList>
    </citation>
    <scope>NUCLEOTIDE SEQUENCE</scope>
    <source>
        <tissue evidence="1">Venom_gland</tissue>
    </source>
</reference>
<proteinExistence type="predicted"/>
<name>A0A2D4EXW3_MICCO</name>